<dbReference type="RefSeq" id="WP_254600549.1">
    <property type="nucleotide sequence ID" value="NZ_CADIJQ010000003.1"/>
</dbReference>
<proteinExistence type="predicted"/>
<reference evidence="2 3" key="1">
    <citation type="submission" date="2020-04" db="EMBL/GenBank/DDBJ databases">
        <authorList>
            <person name="De Canck E."/>
        </authorList>
    </citation>
    <scope>NUCLEOTIDE SEQUENCE [LARGE SCALE GENOMIC DNA]</scope>
    <source>
        <strain evidence="2 3">LMG 3441</strain>
    </source>
</reference>
<accession>A0A6S7ARJ2</accession>
<organism evidence="2 3">
    <name type="scientific">Achromobacter kerstersii</name>
    <dbReference type="NCBI Taxonomy" id="1353890"/>
    <lineage>
        <taxon>Bacteria</taxon>
        <taxon>Pseudomonadati</taxon>
        <taxon>Pseudomonadota</taxon>
        <taxon>Betaproteobacteria</taxon>
        <taxon>Burkholderiales</taxon>
        <taxon>Alcaligenaceae</taxon>
        <taxon>Achromobacter</taxon>
    </lineage>
</organism>
<evidence type="ECO:0008006" key="4">
    <source>
        <dbReference type="Google" id="ProtNLM"/>
    </source>
</evidence>
<dbReference type="PROSITE" id="PS51257">
    <property type="entry name" value="PROKAR_LIPOPROTEIN"/>
    <property type="match status" value="1"/>
</dbReference>
<evidence type="ECO:0000313" key="3">
    <source>
        <dbReference type="Proteomes" id="UP000494269"/>
    </source>
</evidence>
<keyword evidence="3" id="KW-1185">Reference proteome</keyword>
<dbReference type="AlphaFoldDB" id="A0A6S7ARJ2"/>
<dbReference type="Proteomes" id="UP000494269">
    <property type="component" value="Unassembled WGS sequence"/>
</dbReference>
<evidence type="ECO:0000256" key="1">
    <source>
        <dbReference type="SAM" id="SignalP"/>
    </source>
</evidence>
<feature type="chain" id="PRO_5028988210" description="Lipoprotein" evidence="1">
    <location>
        <begin position="30"/>
        <end position="219"/>
    </location>
</feature>
<evidence type="ECO:0000313" key="2">
    <source>
        <dbReference type="EMBL" id="CAB3700363.1"/>
    </source>
</evidence>
<keyword evidence="1" id="KW-0732">Signal</keyword>
<name>A0A6S7ARJ2_9BURK</name>
<protein>
    <recommendedName>
        <fullName evidence="4">Lipoprotein</fullName>
    </recommendedName>
</protein>
<gene>
    <name evidence="2" type="ORF">LMG3441_02523</name>
</gene>
<sequence length="219" mass="23573">MRAIPSFLLSCRTLAVAMTFALLAGCAGAPPMPARDADFSVPRQLHVVQEAPGQPALDAMLVVQREGAALRWSLFDPMGVPQARQMLEHGQWRNDGFLRPNAQARDLFAALMFAWTPQENLDAAYGAGNWRAQTDSGGAAERSLLERGAVRWKVRWPQANNADAANAQATNAQATNAKATNAQATNAQTTTTNVSNADVFSITTASGVTWRISPLKEQP</sequence>
<dbReference type="EMBL" id="CADIJQ010000003">
    <property type="protein sequence ID" value="CAB3700363.1"/>
    <property type="molecule type" value="Genomic_DNA"/>
</dbReference>
<feature type="signal peptide" evidence="1">
    <location>
        <begin position="1"/>
        <end position="29"/>
    </location>
</feature>